<dbReference type="Proteomes" id="UP001625389">
    <property type="component" value="Unassembled WGS sequence"/>
</dbReference>
<feature type="transmembrane region" description="Helical" evidence="9">
    <location>
        <begin position="149"/>
        <end position="167"/>
    </location>
</feature>
<dbReference type="InterPro" id="IPR003352">
    <property type="entry name" value="PTS_EIIC"/>
</dbReference>
<dbReference type="InterPro" id="IPR004796">
    <property type="entry name" value="PTS_IIC_cello"/>
</dbReference>
<keyword evidence="12" id="KW-1185">Reference proteome</keyword>
<feature type="transmembrane region" description="Helical" evidence="9">
    <location>
        <begin position="110"/>
        <end position="129"/>
    </location>
</feature>
<keyword evidence="3 8" id="KW-1003">Cell membrane</keyword>
<feature type="transmembrane region" description="Helical" evidence="9">
    <location>
        <begin position="197"/>
        <end position="214"/>
    </location>
</feature>
<evidence type="ECO:0000256" key="6">
    <source>
        <dbReference type="ARBA" id="ARBA00022989"/>
    </source>
</evidence>
<dbReference type="PANTHER" id="PTHR33989:SF4">
    <property type="entry name" value="PTS SYSTEM N,N'-DIACETYLCHITOBIOSE-SPECIFIC EIIC COMPONENT"/>
    <property type="match status" value="1"/>
</dbReference>
<dbReference type="InterPro" id="IPR004501">
    <property type="entry name" value="PTS_EIIC_3"/>
</dbReference>
<feature type="transmembrane region" description="Helical" evidence="9">
    <location>
        <begin position="311"/>
        <end position="331"/>
    </location>
</feature>
<feature type="transmembrane region" description="Helical" evidence="9">
    <location>
        <begin position="386"/>
        <end position="406"/>
    </location>
</feature>
<evidence type="ECO:0000256" key="3">
    <source>
        <dbReference type="ARBA" id="ARBA00022475"/>
    </source>
</evidence>
<reference evidence="11 12" key="1">
    <citation type="submission" date="2024-08" db="EMBL/GenBank/DDBJ databases">
        <authorList>
            <person name="Arias E."/>
        </authorList>
    </citation>
    <scope>NUCLEOTIDE SEQUENCE [LARGE SCALE GENOMIC DNA]</scope>
    <source>
        <strain evidence="11 12">FAM 25317</strain>
    </source>
</reference>
<sequence>MTQLKQHLENNLVAFNRQLNKRKFYQIMLTSLTAVFPIAAVSAFTALIDKTIFIPTGFFEQLYHVSKWLPFYMQVGNFWASVSVLLNNLVVVWLTFLVAANAAKSKRQNAWLAGIVSSTLLWLCNQSLFTEPLKNGMLQLTLSFNGLTIHGIFEAIVLGFCVSWFLGRYARHQLLTITLLILVVAAIAAGLQTFSPNSLVGVLVAWFAQVTANWGKNIVLLLVLGLISNFLLILGIPGSLNLADGSNDAIFSLQNLNYALQHHHLANVPYPVNLHALYDTYAFVGGSGMLLALLIAILWRTHDQHTQHTAAISFLPTFFNLNSPILIGMPVLFNPLLVIPFVVAPLVACLVAWLFVSLHWMPTAVYPVPVTTPGILKGFLATGGNWVALLVSVLNLGLATLIYLPFVTLNDQYNLVSKAGER</sequence>
<keyword evidence="6 9" id="KW-1133">Transmembrane helix</keyword>
<comment type="subcellular location">
    <subcellularLocation>
        <location evidence="1">Cell membrane</location>
        <topology evidence="1">Multi-pass membrane protein</topology>
    </subcellularLocation>
</comment>
<dbReference type="PIRSF" id="PIRSF006351">
    <property type="entry name" value="PTS_EIIC-Cellobiose"/>
    <property type="match status" value="1"/>
</dbReference>
<feature type="transmembrane region" description="Helical" evidence="9">
    <location>
        <begin position="219"/>
        <end position="240"/>
    </location>
</feature>
<dbReference type="RefSeq" id="WP_407136968.1">
    <property type="nucleotide sequence ID" value="NZ_JBGQPK010000006.1"/>
</dbReference>
<keyword evidence="2 8" id="KW-0813">Transport</keyword>
<evidence type="ECO:0000313" key="11">
    <source>
        <dbReference type="EMBL" id="MFL2028573.1"/>
    </source>
</evidence>
<evidence type="ECO:0000256" key="9">
    <source>
        <dbReference type="SAM" id="Phobius"/>
    </source>
</evidence>
<keyword evidence="4 8" id="KW-0762">Sugar transport</keyword>
<keyword evidence="5 9" id="KW-0812">Transmembrane</keyword>
<organism evidence="11 12">
    <name type="scientific">Loigolactobacillus zhaoyuanensis</name>
    <dbReference type="NCBI Taxonomy" id="2486017"/>
    <lineage>
        <taxon>Bacteria</taxon>
        <taxon>Bacillati</taxon>
        <taxon>Bacillota</taxon>
        <taxon>Bacilli</taxon>
        <taxon>Lactobacillales</taxon>
        <taxon>Lactobacillaceae</taxon>
        <taxon>Loigolactobacillus</taxon>
    </lineage>
</organism>
<dbReference type="InterPro" id="IPR051088">
    <property type="entry name" value="PTS_Sugar-EIIC/EIIB"/>
</dbReference>
<dbReference type="PROSITE" id="PS51105">
    <property type="entry name" value="PTS_EIIC_TYPE_3"/>
    <property type="match status" value="1"/>
</dbReference>
<evidence type="ECO:0000313" key="12">
    <source>
        <dbReference type="Proteomes" id="UP001625389"/>
    </source>
</evidence>
<evidence type="ECO:0000256" key="5">
    <source>
        <dbReference type="ARBA" id="ARBA00022692"/>
    </source>
</evidence>
<feature type="domain" description="PTS EIIC type-3" evidence="10">
    <location>
        <begin position="8"/>
        <end position="406"/>
    </location>
</feature>
<name>A0ABW8UEQ9_9LACO</name>
<evidence type="ECO:0000256" key="4">
    <source>
        <dbReference type="ARBA" id="ARBA00022597"/>
    </source>
</evidence>
<accession>A0ABW8UEQ9</accession>
<protein>
    <recommendedName>
        <fullName evidence="8">Permease IIC component</fullName>
    </recommendedName>
</protein>
<feature type="transmembrane region" description="Helical" evidence="9">
    <location>
        <begin position="280"/>
        <end position="299"/>
    </location>
</feature>
<feature type="transmembrane region" description="Helical" evidence="9">
    <location>
        <begin position="78"/>
        <end position="98"/>
    </location>
</feature>
<evidence type="ECO:0000256" key="2">
    <source>
        <dbReference type="ARBA" id="ARBA00022448"/>
    </source>
</evidence>
<dbReference type="Pfam" id="PF02378">
    <property type="entry name" value="PTS_EIIC"/>
    <property type="match status" value="1"/>
</dbReference>
<comment type="caution">
    <text evidence="11">The sequence shown here is derived from an EMBL/GenBank/DDBJ whole genome shotgun (WGS) entry which is preliminary data.</text>
</comment>
<proteinExistence type="predicted"/>
<feature type="transmembrane region" description="Helical" evidence="9">
    <location>
        <begin position="27"/>
        <end position="48"/>
    </location>
</feature>
<evidence type="ECO:0000256" key="8">
    <source>
        <dbReference type="PIRNR" id="PIRNR006351"/>
    </source>
</evidence>
<evidence type="ECO:0000259" key="10">
    <source>
        <dbReference type="PROSITE" id="PS51105"/>
    </source>
</evidence>
<evidence type="ECO:0000256" key="7">
    <source>
        <dbReference type="ARBA" id="ARBA00023136"/>
    </source>
</evidence>
<dbReference type="PANTHER" id="PTHR33989">
    <property type="match status" value="1"/>
</dbReference>
<keyword evidence="7 8" id="KW-0472">Membrane</keyword>
<feature type="transmembrane region" description="Helical" evidence="9">
    <location>
        <begin position="174"/>
        <end position="191"/>
    </location>
</feature>
<evidence type="ECO:0000256" key="1">
    <source>
        <dbReference type="ARBA" id="ARBA00004651"/>
    </source>
</evidence>
<dbReference type="EMBL" id="JBGQPK010000006">
    <property type="protein sequence ID" value="MFL2028573.1"/>
    <property type="molecule type" value="Genomic_DNA"/>
</dbReference>
<feature type="transmembrane region" description="Helical" evidence="9">
    <location>
        <begin position="337"/>
        <end position="356"/>
    </location>
</feature>
<gene>
    <name evidence="11" type="ORF">ACEN34_02975</name>
</gene>
<comment type="function">
    <text evidence="8">The phosphoenolpyruvate-dependent sugar phosphotransferase system (PTS), a major carbohydrate active -transport system, catalyzes the phosphorylation of incoming sugar substrates concomitant with their translocation across the cell membrane.</text>
</comment>